<keyword evidence="2" id="KW-0677">Repeat</keyword>
<dbReference type="InterPro" id="IPR050333">
    <property type="entry name" value="SLRP"/>
</dbReference>
<feature type="chain" id="PRO_5039933138" description="Leucine rich repeat protein" evidence="3">
    <location>
        <begin position="19"/>
        <end position="290"/>
    </location>
</feature>
<keyword evidence="5" id="KW-1185">Reference proteome</keyword>
<organism evidence="4 5">
    <name type="scientific">Polypedilum vanderplanki</name>
    <name type="common">Sleeping chironomid midge</name>
    <dbReference type="NCBI Taxonomy" id="319348"/>
    <lineage>
        <taxon>Eukaryota</taxon>
        <taxon>Metazoa</taxon>
        <taxon>Ecdysozoa</taxon>
        <taxon>Arthropoda</taxon>
        <taxon>Hexapoda</taxon>
        <taxon>Insecta</taxon>
        <taxon>Pterygota</taxon>
        <taxon>Neoptera</taxon>
        <taxon>Endopterygota</taxon>
        <taxon>Diptera</taxon>
        <taxon>Nematocera</taxon>
        <taxon>Chironomoidea</taxon>
        <taxon>Chironomidae</taxon>
        <taxon>Chironominae</taxon>
        <taxon>Polypedilum</taxon>
        <taxon>Polypedilum</taxon>
    </lineage>
</organism>
<keyword evidence="3" id="KW-0732">Signal</keyword>
<keyword evidence="1" id="KW-0433">Leucine-rich repeat</keyword>
<dbReference type="EMBL" id="JADBJN010000004">
    <property type="protein sequence ID" value="KAG5667376.1"/>
    <property type="molecule type" value="Genomic_DNA"/>
</dbReference>
<evidence type="ECO:0000256" key="3">
    <source>
        <dbReference type="SAM" id="SignalP"/>
    </source>
</evidence>
<dbReference type="SUPFAM" id="SSF52058">
    <property type="entry name" value="L domain-like"/>
    <property type="match status" value="1"/>
</dbReference>
<dbReference type="PANTHER" id="PTHR45712">
    <property type="entry name" value="AGAP008170-PA"/>
    <property type="match status" value="1"/>
</dbReference>
<dbReference type="Gene3D" id="3.80.10.10">
    <property type="entry name" value="Ribonuclease Inhibitor"/>
    <property type="match status" value="1"/>
</dbReference>
<dbReference type="PANTHER" id="PTHR45712:SF22">
    <property type="entry name" value="INSULIN-LIKE GROWTH FACTOR-BINDING PROTEIN COMPLEX ACID LABILE SUBUNIT"/>
    <property type="match status" value="1"/>
</dbReference>
<dbReference type="InterPro" id="IPR001611">
    <property type="entry name" value="Leu-rich_rpt"/>
</dbReference>
<gene>
    <name evidence="4" type="ORF">PVAND_015358</name>
</gene>
<proteinExistence type="predicted"/>
<reference evidence="4" key="1">
    <citation type="submission" date="2021-03" db="EMBL/GenBank/DDBJ databases">
        <title>Chromosome level genome of the anhydrobiotic midge Polypedilum vanderplanki.</title>
        <authorList>
            <person name="Yoshida Y."/>
            <person name="Kikawada T."/>
            <person name="Gusev O."/>
        </authorList>
    </citation>
    <scope>NUCLEOTIDE SEQUENCE</scope>
    <source>
        <strain evidence="4">NIAS01</strain>
        <tissue evidence="4">Whole body or cell culture</tissue>
    </source>
</reference>
<dbReference type="SMART" id="SM00369">
    <property type="entry name" value="LRR_TYP"/>
    <property type="match status" value="2"/>
</dbReference>
<protein>
    <recommendedName>
        <fullName evidence="6">Leucine rich repeat protein</fullName>
    </recommendedName>
</protein>
<feature type="signal peptide" evidence="3">
    <location>
        <begin position="1"/>
        <end position="18"/>
    </location>
</feature>
<dbReference type="InterPro" id="IPR032675">
    <property type="entry name" value="LRR_dom_sf"/>
</dbReference>
<evidence type="ECO:0000313" key="5">
    <source>
        <dbReference type="Proteomes" id="UP001107558"/>
    </source>
</evidence>
<evidence type="ECO:0000313" key="4">
    <source>
        <dbReference type="EMBL" id="KAG5667376.1"/>
    </source>
</evidence>
<dbReference type="Proteomes" id="UP001107558">
    <property type="component" value="Chromosome 4"/>
</dbReference>
<sequence length="290" mass="33415">MIWKIFITFLPIISKVLCLNITCNYQVIRDIMQYNIVLQSAPVSQNQIQQNQNQYDRNQVQIQQNSNQQTQTQISEQTKLQNVYHCLVSNGVTILSSPTKIFYANGLHSTGYTENDVTSIEFKDKTIYYLPSGIDEIFKNLLAFSLTNSKLREICEEDLKNFSHLRFLNLANNELTILESELFKFNQELETIILNSNKIHQIEANVFESLPNLSNLWMEKNSCISKNADSKNRVTTLIAEIKSLCMSCNSLDISLQKCTNDTIELKVEIRKKDAKISELKKKLDEVNEKA</sequence>
<dbReference type="Pfam" id="PF13855">
    <property type="entry name" value="LRR_8"/>
    <property type="match status" value="1"/>
</dbReference>
<evidence type="ECO:0008006" key="6">
    <source>
        <dbReference type="Google" id="ProtNLM"/>
    </source>
</evidence>
<dbReference type="AlphaFoldDB" id="A0A9J6BCT1"/>
<comment type="caution">
    <text evidence="4">The sequence shown here is derived from an EMBL/GenBank/DDBJ whole genome shotgun (WGS) entry which is preliminary data.</text>
</comment>
<evidence type="ECO:0000256" key="2">
    <source>
        <dbReference type="ARBA" id="ARBA00022737"/>
    </source>
</evidence>
<evidence type="ECO:0000256" key="1">
    <source>
        <dbReference type="ARBA" id="ARBA00022614"/>
    </source>
</evidence>
<dbReference type="InterPro" id="IPR003591">
    <property type="entry name" value="Leu-rich_rpt_typical-subtyp"/>
</dbReference>
<name>A0A9J6BCT1_POLVA</name>
<dbReference type="OrthoDB" id="6022531at2759"/>
<accession>A0A9J6BCT1</accession>